<comment type="similarity">
    <text evidence="3">Belongs to the CHZ1 family.</text>
</comment>
<comment type="function">
    <text evidence="1">Forms a chaperone-bound H2A.Z-H2B complex that acts as a source for SWR1 complex-dependent H2A to H2A.Z histone replacement in chromatin.</text>
</comment>
<feature type="compositionally biased region" description="Basic and acidic residues" evidence="6">
    <location>
        <begin position="141"/>
        <end position="150"/>
    </location>
</feature>
<gene>
    <name evidence="8" type="ORF">DM01DRAFT_1403720</name>
</gene>
<proteinExistence type="inferred from homology"/>
<dbReference type="InterPro" id="IPR019098">
    <property type="entry name" value="Histone_chaperone_domain_CHZ"/>
</dbReference>
<evidence type="ECO:0000256" key="2">
    <source>
        <dbReference type="ARBA" id="ARBA00004123"/>
    </source>
</evidence>
<comment type="subcellular location">
    <subcellularLocation>
        <location evidence="2">Nucleus</location>
    </subcellularLocation>
</comment>
<evidence type="ECO:0000313" key="8">
    <source>
        <dbReference type="EMBL" id="ORX61997.1"/>
    </source>
</evidence>
<evidence type="ECO:0000256" key="1">
    <source>
        <dbReference type="ARBA" id="ARBA00002212"/>
    </source>
</evidence>
<dbReference type="EMBL" id="MCGT01000002">
    <property type="protein sequence ID" value="ORX61997.1"/>
    <property type="molecule type" value="Genomic_DNA"/>
</dbReference>
<name>A0A1X2GVD6_9FUNG</name>
<evidence type="ECO:0000256" key="4">
    <source>
        <dbReference type="ARBA" id="ARBA00023186"/>
    </source>
</evidence>
<dbReference type="AlphaFoldDB" id="A0A1X2GVD6"/>
<feature type="compositionally biased region" description="Low complexity" evidence="6">
    <location>
        <begin position="94"/>
        <end position="105"/>
    </location>
</feature>
<organism evidence="8 9">
    <name type="scientific">Hesseltinella vesiculosa</name>
    <dbReference type="NCBI Taxonomy" id="101127"/>
    <lineage>
        <taxon>Eukaryota</taxon>
        <taxon>Fungi</taxon>
        <taxon>Fungi incertae sedis</taxon>
        <taxon>Mucoromycota</taxon>
        <taxon>Mucoromycotina</taxon>
        <taxon>Mucoromycetes</taxon>
        <taxon>Mucorales</taxon>
        <taxon>Cunninghamellaceae</taxon>
        <taxon>Hesseltinella</taxon>
    </lineage>
</organism>
<evidence type="ECO:0000259" key="7">
    <source>
        <dbReference type="SMART" id="SM01082"/>
    </source>
</evidence>
<evidence type="ECO:0000256" key="6">
    <source>
        <dbReference type="SAM" id="MobiDB-lite"/>
    </source>
</evidence>
<accession>A0A1X2GVD6</accession>
<dbReference type="GO" id="GO:0005634">
    <property type="term" value="C:nucleus"/>
    <property type="evidence" value="ECO:0007669"/>
    <property type="project" value="UniProtKB-SubCell"/>
</dbReference>
<protein>
    <recommendedName>
        <fullName evidence="7">Histone chaperone domain-containing protein</fullName>
    </recommendedName>
</protein>
<keyword evidence="9" id="KW-1185">Reference proteome</keyword>
<comment type="caution">
    <text evidence="8">The sequence shown here is derived from an EMBL/GenBank/DDBJ whole genome shotgun (WGS) entry which is preliminary data.</text>
</comment>
<sequence length="159" mass="17847">MTENGVTHKRQLSSDATEDKLLKKQKSIVNDDASDPEPEFDDNEEEDEEDLGEEDLEDEEDDQEEEDDDEEDEEEDEDLPEEDDEDDHAPAHLSGRSRNAGSSSSKPTDYSDEDAEGISDDELAEIDTTAILSSGRRTRGKKIDFSKVSDEGDDDEDDE</sequence>
<keyword evidence="4" id="KW-0143">Chaperone</keyword>
<feature type="domain" description="Histone chaperone" evidence="7">
    <location>
        <begin position="112"/>
        <end position="154"/>
    </location>
</feature>
<evidence type="ECO:0000256" key="3">
    <source>
        <dbReference type="ARBA" id="ARBA00008057"/>
    </source>
</evidence>
<keyword evidence="5" id="KW-0539">Nucleus</keyword>
<evidence type="ECO:0000313" key="9">
    <source>
        <dbReference type="Proteomes" id="UP000242146"/>
    </source>
</evidence>
<feature type="region of interest" description="Disordered" evidence="6">
    <location>
        <begin position="1"/>
        <end position="159"/>
    </location>
</feature>
<dbReference type="OrthoDB" id="2161408at2759"/>
<reference evidence="8 9" key="1">
    <citation type="submission" date="2016-07" db="EMBL/GenBank/DDBJ databases">
        <title>Pervasive Adenine N6-methylation of Active Genes in Fungi.</title>
        <authorList>
            <consortium name="DOE Joint Genome Institute"/>
            <person name="Mondo S.J."/>
            <person name="Dannebaum R.O."/>
            <person name="Kuo R.C."/>
            <person name="Labutti K."/>
            <person name="Haridas S."/>
            <person name="Kuo A."/>
            <person name="Salamov A."/>
            <person name="Ahrendt S.R."/>
            <person name="Lipzen A."/>
            <person name="Sullivan W."/>
            <person name="Andreopoulos W.B."/>
            <person name="Clum A."/>
            <person name="Lindquist E."/>
            <person name="Daum C."/>
            <person name="Ramamoorthy G.K."/>
            <person name="Gryganskyi A."/>
            <person name="Culley D."/>
            <person name="Magnuson J.K."/>
            <person name="James T.Y."/>
            <person name="O'Malley M.A."/>
            <person name="Stajich J.E."/>
            <person name="Spatafora J.W."/>
            <person name="Visel A."/>
            <person name="Grigoriev I.V."/>
        </authorList>
    </citation>
    <scope>NUCLEOTIDE SEQUENCE [LARGE SCALE GENOMIC DNA]</scope>
    <source>
        <strain evidence="8 9">NRRL 3301</strain>
    </source>
</reference>
<feature type="compositionally biased region" description="Acidic residues" evidence="6">
    <location>
        <begin position="32"/>
        <end position="87"/>
    </location>
</feature>
<evidence type="ECO:0000256" key="5">
    <source>
        <dbReference type="ARBA" id="ARBA00023242"/>
    </source>
</evidence>
<dbReference type="Pfam" id="PF09649">
    <property type="entry name" value="CHZ"/>
    <property type="match status" value="1"/>
</dbReference>
<feature type="compositionally biased region" description="Acidic residues" evidence="6">
    <location>
        <begin position="110"/>
        <end position="125"/>
    </location>
</feature>
<dbReference type="Proteomes" id="UP000242146">
    <property type="component" value="Unassembled WGS sequence"/>
</dbReference>
<dbReference type="SMART" id="SM01082">
    <property type="entry name" value="CHZ"/>
    <property type="match status" value="1"/>
</dbReference>